<feature type="compositionally biased region" description="Basic and acidic residues" evidence="1">
    <location>
        <begin position="92"/>
        <end position="113"/>
    </location>
</feature>
<feature type="region of interest" description="Disordered" evidence="1">
    <location>
        <begin position="1"/>
        <end position="45"/>
    </location>
</feature>
<evidence type="ECO:0000313" key="2">
    <source>
        <dbReference type="EMBL" id="GAA3503384.1"/>
    </source>
</evidence>
<dbReference type="EMBL" id="BAAAXF010000074">
    <property type="protein sequence ID" value="GAA3503384.1"/>
    <property type="molecule type" value="Genomic_DNA"/>
</dbReference>
<dbReference type="Proteomes" id="UP001501455">
    <property type="component" value="Unassembled WGS sequence"/>
</dbReference>
<evidence type="ECO:0000256" key="1">
    <source>
        <dbReference type="SAM" id="MobiDB-lite"/>
    </source>
</evidence>
<sequence>MTTEASPGAVGGWPATWASRPHHEDRRAAVSGTPPSPSRGAQDPRISICEADGRAESPPKQWELTRGIVPLGSPYVSPRACDRHGLPAPRQRAADHRLLPRGIREDVNAHPKPEPWPGE</sequence>
<protein>
    <submittedName>
        <fullName evidence="2">Uncharacterized protein</fullName>
    </submittedName>
</protein>
<proteinExistence type="predicted"/>
<gene>
    <name evidence="2" type="ORF">GCM10019016_104940</name>
</gene>
<reference evidence="3" key="1">
    <citation type="journal article" date="2019" name="Int. J. Syst. Evol. Microbiol.">
        <title>The Global Catalogue of Microorganisms (GCM) 10K type strain sequencing project: providing services to taxonomists for standard genome sequencing and annotation.</title>
        <authorList>
            <consortium name="The Broad Institute Genomics Platform"/>
            <consortium name="The Broad Institute Genome Sequencing Center for Infectious Disease"/>
            <person name="Wu L."/>
            <person name="Ma J."/>
        </authorList>
    </citation>
    <scope>NUCLEOTIDE SEQUENCE [LARGE SCALE GENOMIC DNA]</scope>
    <source>
        <strain evidence="3">JCM 4816</strain>
    </source>
</reference>
<evidence type="ECO:0000313" key="3">
    <source>
        <dbReference type="Proteomes" id="UP001501455"/>
    </source>
</evidence>
<name>A0ABP6U7G5_9ACTN</name>
<comment type="caution">
    <text evidence="2">The sequence shown here is derived from an EMBL/GenBank/DDBJ whole genome shotgun (WGS) entry which is preliminary data.</text>
</comment>
<accession>A0ABP6U7G5</accession>
<feature type="region of interest" description="Disordered" evidence="1">
    <location>
        <begin position="81"/>
        <end position="119"/>
    </location>
</feature>
<keyword evidence="3" id="KW-1185">Reference proteome</keyword>
<organism evidence="2 3">
    <name type="scientific">Streptomyces prasinosporus</name>
    <dbReference type="NCBI Taxonomy" id="68256"/>
    <lineage>
        <taxon>Bacteria</taxon>
        <taxon>Bacillati</taxon>
        <taxon>Actinomycetota</taxon>
        <taxon>Actinomycetes</taxon>
        <taxon>Kitasatosporales</taxon>
        <taxon>Streptomycetaceae</taxon>
        <taxon>Streptomyces</taxon>
        <taxon>Streptomyces albogriseolus group</taxon>
    </lineage>
</organism>